<dbReference type="Pfam" id="PF00112">
    <property type="entry name" value="Peptidase_C1"/>
    <property type="match status" value="1"/>
</dbReference>
<dbReference type="CDD" id="cd02248">
    <property type="entry name" value="Peptidase_C1A"/>
    <property type="match status" value="1"/>
</dbReference>
<dbReference type="SMART" id="SM00848">
    <property type="entry name" value="Inhibitor_I29"/>
    <property type="match status" value="1"/>
</dbReference>
<dbReference type="InterPro" id="IPR013201">
    <property type="entry name" value="Prot_inhib_I29"/>
</dbReference>
<dbReference type="InterPro" id="IPR039417">
    <property type="entry name" value="Peptidase_C1A_papain-like"/>
</dbReference>
<evidence type="ECO:0000256" key="1">
    <source>
        <dbReference type="ARBA" id="ARBA00008455"/>
    </source>
</evidence>
<organism evidence="7 8">
    <name type="scientific">Rotaria magnacalcarata</name>
    <dbReference type="NCBI Taxonomy" id="392030"/>
    <lineage>
        <taxon>Eukaryota</taxon>
        <taxon>Metazoa</taxon>
        <taxon>Spiralia</taxon>
        <taxon>Gnathifera</taxon>
        <taxon>Rotifera</taxon>
        <taxon>Eurotatoria</taxon>
        <taxon>Bdelloidea</taxon>
        <taxon>Philodinida</taxon>
        <taxon>Philodinidae</taxon>
        <taxon>Rotaria</taxon>
    </lineage>
</organism>
<dbReference type="InterPro" id="IPR025661">
    <property type="entry name" value="Pept_asp_AS"/>
</dbReference>
<feature type="domain" description="Peptidase C1A papain C-terminal" evidence="5">
    <location>
        <begin position="103"/>
        <end position="306"/>
    </location>
</feature>
<dbReference type="AlphaFoldDB" id="A0A816NVJ5"/>
<dbReference type="Proteomes" id="UP000663824">
    <property type="component" value="Unassembled WGS sequence"/>
</dbReference>
<evidence type="ECO:0000313" key="8">
    <source>
        <dbReference type="Proteomes" id="UP000663824"/>
    </source>
</evidence>
<dbReference type="PROSITE" id="PS00639">
    <property type="entry name" value="THIOL_PROTEASE_HIS"/>
    <property type="match status" value="1"/>
</dbReference>
<feature type="transmembrane region" description="Helical" evidence="3">
    <location>
        <begin position="332"/>
        <end position="355"/>
    </location>
</feature>
<dbReference type="Gene3D" id="3.90.70.10">
    <property type="entry name" value="Cysteine proteinases"/>
    <property type="match status" value="1"/>
</dbReference>
<keyword evidence="3" id="KW-0472">Membrane</keyword>
<keyword evidence="2" id="KW-1015">Disulfide bond</keyword>
<feature type="signal peptide" evidence="4">
    <location>
        <begin position="1"/>
        <end position="15"/>
    </location>
</feature>
<evidence type="ECO:0000256" key="2">
    <source>
        <dbReference type="ARBA" id="ARBA00023157"/>
    </source>
</evidence>
<comment type="similarity">
    <text evidence="1">Belongs to the peptidase C1 family.</text>
</comment>
<comment type="caution">
    <text evidence="7">The sequence shown here is derived from an EMBL/GenBank/DDBJ whole genome shotgun (WGS) entry which is preliminary data.</text>
</comment>
<evidence type="ECO:0000256" key="3">
    <source>
        <dbReference type="SAM" id="Phobius"/>
    </source>
</evidence>
<evidence type="ECO:0000256" key="4">
    <source>
        <dbReference type="SAM" id="SignalP"/>
    </source>
</evidence>
<accession>A0A816NVJ5</accession>
<dbReference type="SUPFAM" id="SSF54001">
    <property type="entry name" value="Cysteine proteinases"/>
    <property type="match status" value="1"/>
</dbReference>
<dbReference type="InterPro" id="IPR025660">
    <property type="entry name" value="Pept_his_AS"/>
</dbReference>
<dbReference type="InterPro" id="IPR000668">
    <property type="entry name" value="Peptidase_C1A_C"/>
</dbReference>
<dbReference type="InterPro" id="IPR013128">
    <property type="entry name" value="Peptidase_C1A"/>
</dbReference>
<dbReference type="InterPro" id="IPR038765">
    <property type="entry name" value="Papain-like_cys_pep_sf"/>
</dbReference>
<dbReference type="EMBL" id="CAJNRE010005011">
    <property type="protein sequence ID" value="CAF2040757.1"/>
    <property type="molecule type" value="Genomic_DNA"/>
</dbReference>
<dbReference type="GO" id="GO:0006508">
    <property type="term" value="P:proteolysis"/>
    <property type="evidence" value="ECO:0007669"/>
    <property type="project" value="InterPro"/>
</dbReference>
<feature type="chain" id="PRO_5032608899" evidence="4">
    <location>
        <begin position="16"/>
        <end position="356"/>
    </location>
</feature>
<name>A0A816NVJ5_9BILA</name>
<evidence type="ECO:0000259" key="5">
    <source>
        <dbReference type="SMART" id="SM00645"/>
    </source>
</evidence>
<dbReference type="GO" id="GO:0008234">
    <property type="term" value="F:cysteine-type peptidase activity"/>
    <property type="evidence" value="ECO:0007669"/>
    <property type="project" value="InterPro"/>
</dbReference>
<evidence type="ECO:0000313" key="7">
    <source>
        <dbReference type="EMBL" id="CAF2040757.1"/>
    </source>
</evidence>
<sequence length="356" mass="40473">MKYVVLFLLFGVALSNLSSEWDKFKRDYNKHYASTAEESERQQIFFENVNRIRSYQQTHSDATFTVGINHLTDRRIEELVSGSKIHFEPRPISLKSSNEVKNLPESLDWREKGVITPVIEQGELAVIQGPLVATEVVESLYAIYTNNLTEGSIPRIYDCCLQAEPDIFECIQKLGGICRKPGYPEIVNKCEPNACNPFTTFDEIKKLKEKDENTMLTWIQDSTLWVVMNAIGKGFGDYKGGIYDEPTCPKTDGNHAMQVVGYGVEGSKRYWLCKNSWGEQWGEKGYIRMKRGENMCGIANAVVQVAYKKAIDTTELYTTSTTQSHATSDTQLYIINPIFVILLLMLMISQNIAVYF</sequence>
<keyword evidence="4" id="KW-0732">Signal</keyword>
<proteinExistence type="inferred from homology"/>
<evidence type="ECO:0000259" key="6">
    <source>
        <dbReference type="SMART" id="SM00848"/>
    </source>
</evidence>
<dbReference type="PROSITE" id="PS00640">
    <property type="entry name" value="THIOL_PROTEASE_ASN"/>
    <property type="match status" value="1"/>
</dbReference>
<dbReference type="SMART" id="SM00645">
    <property type="entry name" value="Pept_C1"/>
    <property type="match status" value="1"/>
</dbReference>
<keyword evidence="3" id="KW-0812">Transmembrane</keyword>
<dbReference type="Pfam" id="PF08246">
    <property type="entry name" value="Inhibitor_I29"/>
    <property type="match status" value="1"/>
</dbReference>
<reference evidence="7" key="1">
    <citation type="submission" date="2021-02" db="EMBL/GenBank/DDBJ databases">
        <authorList>
            <person name="Nowell W R."/>
        </authorList>
    </citation>
    <scope>NUCLEOTIDE SEQUENCE</scope>
</reference>
<dbReference type="PANTHER" id="PTHR12411">
    <property type="entry name" value="CYSTEINE PROTEASE FAMILY C1-RELATED"/>
    <property type="match status" value="1"/>
</dbReference>
<feature type="domain" description="Cathepsin propeptide inhibitor" evidence="6">
    <location>
        <begin position="21"/>
        <end position="79"/>
    </location>
</feature>
<keyword evidence="3" id="KW-1133">Transmembrane helix</keyword>
<gene>
    <name evidence="7" type="ORF">MBJ925_LOCUS11330</name>
</gene>
<protein>
    <submittedName>
        <fullName evidence="7">Uncharacterized protein</fullName>
    </submittedName>
</protein>